<evidence type="ECO:0000259" key="3">
    <source>
        <dbReference type="Pfam" id="PF00501"/>
    </source>
</evidence>
<dbReference type="Proteomes" id="UP001328107">
    <property type="component" value="Unassembled WGS sequence"/>
</dbReference>
<dbReference type="Pfam" id="PF00501">
    <property type="entry name" value="AMP-binding"/>
    <property type="match status" value="1"/>
</dbReference>
<dbReference type="GO" id="GO:0016405">
    <property type="term" value="F:CoA-ligase activity"/>
    <property type="evidence" value="ECO:0007669"/>
    <property type="project" value="TreeGrafter"/>
</dbReference>
<dbReference type="Gene3D" id="2.30.38.10">
    <property type="entry name" value="Luciferase, Domain 3"/>
    <property type="match status" value="1"/>
</dbReference>
<evidence type="ECO:0000259" key="4">
    <source>
        <dbReference type="Pfam" id="PF13193"/>
    </source>
</evidence>
<proteinExistence type="predicted"/>
<keyword evidence="6" id="KW-1185">Reference proteome</keyword>
<dbReference type="Gene3D" id="3.30.300.30">
    <property type="match status" value="1"/>
</dbReference>
<name>A0AAN5D495_9BILA</name>
<dbReference type="InterPro" id="IPR025110">
    <property type="entry name" value="AMP-bd_C"/>
</dbReference>
<comment type="subcellular location">
    <subcellularLocation>
        <location evidence="1">Peroxisome</location>
    </subcellularLocation>
</comment>
<protein>
    <recommendedName>
        <fullName evidence="7">AMP-binding protein</fullName>
    </recommendedName>
</protein>
<evidence type="ECO:0008006" key="7">
    <source>
        <dbReference type="Google" id="ProtNLM"/>
    </source>
</evidence>
<dbReference type="GO" id="GO:0005777">
    <property type="term" value="C:peroxisome"/>
    <property type="evidence" value="ECO:0007669"/>
    <property type="project" value="UniProtKB-SubCell"/>
</dbReference>
<sequence length="240" mass="26455">MLFIVPQILVFLTKHPIVVNFDMTSLEFVLCGAAPAGKDICDEFVSRFPNVQFLCQGYGMTEAGYTHLPFLTRRVDASVGVVAATCKQKLINISTGEPVPLGEPGEVCVRATTMMTEYLNKPEATSELIDQDGWMHTGDIGYMNDEGRLFIVDRLKELIKVKGMQVAPAEVEDLLLSHPNISDAAIIGVPDEKWGERVRAFVVRTDKNLSADDVRSFVAGKLSDYKQITGGVKFVTEIPK</sequence>
<dbReference type="InterPro" id="IPR045851">
    <property type="entry name" value="AMP-bd_C_sf"/>
</dbReference>
<evidence type="ECO:0000256" key="1">
    <source>
        <dbReference type="ARBA" id="ARBA00004275"/>
    </source>
</evidence>
<organism evidence="5 6">
    <name type="scientific">Pristionchus mayeri</name>
    <dbReference type="NCBI Taxonomy" id="1317129"/>
    <lineage>
        <taxon>Eukaryota</taxon>
        <taxon>Metazoa</taxon>
        <taxon>Ecdysozoa</taxon>
        <taxon>Nematoda</taxon>
        <taxon>Chromadorea</taxon>
        <taxon>Rhabditida</taxon>
        <taxon>Rhabditina</taxon>
        <taxon>Diplogasteromorpha</taxon>
        <taxon>Diplogasteroidea</taxon>
        <taxon>Neodiplogasteridae</taxon>
        <taxon>Pristionchus</taxon>
    </lineage>
</organism>
<dbReference type="AlphaFoldDB" id="A0AAN5D495"/>
<dbReference type="InterPro" id="IPR000873">
    <property type="entry name" value="AMP-dep_synth/lig_dom"/>
</dbReference>
<dbReference type="SUPFAM" id="SSF56801">
    <property type="entry name" value="Acetyl-CoA synthetase-like"/>
    <property type="match status" value="1"/>
</dbReference>
<dbReference type="EMBL" id="BTRK01000005">
    <property type="protein sequence ID" value="GMR56134.1"/>
    <property type="molecule type" value="Genomic_DNA"/>
</dbReference>
<evidence type="ECO:0000313" key="5">
    <source>
        <dbReference type="EMBL" id="GMR56134.1"/>
    </source>
</evidence>
<reference evidence="6" key="1">
    <citation type="submission" date="2022-10" db="EMBL/GenBank/DDBJ databases">
        <title>Genome assembly of Pristionchus species.</title>
        <authorList>
            <person name="Yoshida K."/>
            <person name="Sommer R.J."/>
        </authorList>
    </citation>
    <scope>NUCLEOTIDE SEQUENCE [LARGE SCALE GENOMIC DNA]</scope>
    <source>
        <strain evidence="6">RS5460</strain>
    </source>
</reference>
<keyword evidence="2" id="KW-0576">Peroxisome</keyword>
<feature type="domain" description="AMP-binding enzyme C-terminal" evidence="4">
    <location>
        <begin position="170"/>
        <end position="240"/>
    </location>
</feature>
<feature type="non-terminal residue" evidence="5">
    <location>
        <position position="240"/>
    </location>
</feature>
<evidence type="ECO:0000256" key="2">
    <source>
        <dbReference type="ARBA" id="ARBA00023140"/>
    </source>
</evidence>
<dbReference type="PANTHER" id="PTHR24096:SF422">
    <property type="entry name" value="BCDNA.GH02901"/>
    <property type="match status" value="1"/>
</dbReference>
<feature type="domain" description="AMP-dependent synthetase/ligase" evidence="3">
    <location>
        <begin position="2"/>
        <end position="119"/>
    </location>
</feature>
<gene>
    <name evidence="5" type="ORF">PMAYCL1PPCAC_26329</name>
</gene>
<comment type="caution">
    <text evidence="5">The sequence shown here is derived from an EMBL/GenBank/DDBJ whole genome shotgun (WGS) entry which is preliminary data.</text>
</comment>
<dbReference type="PANTHER" id="PTHR24096">
    <property type="entry name" value="LONG-CHAIN-FATTY-ACID--COA LIGASE"/>
    <property type="match status" value="1"/>
</dbReference>
<accession>A0AAN5D495</accession>
<dbReference type="Pfam" id="PF13193">
    <property type="entry name" value="AMP-binding_C"/>
    <property type="match status" value="1"/>
</dbReference>
<dbReference type="Gene3D" id="3.40.50.980">
    <property type="match status" value="1"/>
</dbReference>
<evidence type="ECO:0000313" key="6">
    <source>
        <dbReference type="Proteomes" id="UP001328107"/>
    </source>
</evidence>